<feature type="transmembrane region" description="Helical" evidence="2">
    <location>
        <begin position="59"/>
        <end position="88"/>
    </location>
</feature>
<evidence type="ECO:0000256" key="2">
    <source>
        <dbReference type="SAM" id="Phobius"/>
    </source>
</evidence>
<feature type="transmembrane region" description="Helical" evidence="2">
    <location>
        <begin position="204"/>
        <end position="227"/>
    </location>
</feature>
<proteinExistence type="predicted"/>
<evidence type="ECO:0000313" key="4">
    <source>
        <dbReference type="Proteomes" id="UP000636479"/>
    </source>
</evidence>
<dbReference type="RefSeq" id="XP_037218049.1">
    <property type="nucleotide sequence ID" value="XM_037364807.1"/>
</dbReference>
<evidence type="ECO:0000313" key="3">
    <source>
        <dbReference type="EMBL" id="KAF7298661.1"/>
    </source>
</evidence>
<dbReference type="EMBL" id="JACAZF010000007">
    <property type="protein sequence ID" value="KAF7298661.1"/>
    <property type="molecule type" value="Genomic_DNA"/>
</dbReference>
<feature type="transmembrane region" description="Helical" evidence="2">
    <location>
        <begin position="29"/>
        <end position="47"/>
    </location>
</feature>
<comment type="caution">
    <text evidence="3">The sequence shown here is derived from an EMBL/GenBank/DDBJ whole genome shotgun (WGS) entry which is preliminary data.</text>
</comment>
<keyword evidence="4" id="KW-1185">Reference proteome</keyword>
<keyword evidence="2" id="KW-1133">Transmembrane helix</keyword>
<keyword evidence="2" id="KW-0812">Transmembrane</keyword>
<dbReference type="Proteomes" id="UP000636479">
    <property type="component" value="Unassembled WGS sequence"/>
</dbReference>
<dbReference type="GeneID" id="59347323"/>
<organism evidence="3 4">
    <name type="scientific">Mycena indigotica</name>
    <dbReference type="NCBI Taxonomy" id="2126181"/>
    <lineage>
        <taxon>Eukaryota</taxon>
        <taxon>Fungi</taxon>
        <taxon>Dikarya</taxon>
        <taxon>Basidiomycota</taxon>
        <taxon>Agaricomycotina</taxon>
        <taxon>Agaricomycetes</taxon>
        <taxon>Agaricomycetidae</taxon>
        <taxon>Agaricales</taxon>
        <taxon>Marasmiineae</taxon>
        <taxon>Mycenaceae</taxon>
        <taxon>Mycena</taxon>
    </lineage>
</organism>
<feature type="transmembrane region" description="Helical" evidence="2">
    <location>
        <begin position="94"/>
        <end position="116"/>
    </location>
</feature>
<feature type="region of interest" description="Disordered" evidence="1">
    <location>
        <begin position="410"/>
        <end position="452"/>
    </location>
</feature>
<feature type="transmembrane region" description="Helical" evidence="2">
    <location>
        <begin position="164"/>
        <end position="183"/>
    </location>
</feature>
<feature type="compositionally biased region" description="Low complexity" evidence="1">
    <location>
        <begin position="410"/>
        <end position="419"/>
    </location>
</feature>
<gene>
    <name evidence="3" type="ORF">MIND_00813300</name>
</gene>
<accession>A0A8H6SH96</accession>
<feature type="transmembrane region" description="Helical" evidence="2">
    <location>
        <begin position="128"/>
        <end position="152"/>
    </location>
</feature>
<protein>
    <submittedName>
        <fullName evidence="3">Uncharacterized protein</fullName>
    </submittedName>
</protein>
<evidence type="ECO:0000256" key="1">
    <source>
        <dbReference type="SAM" id="MobiDB-lite"/>
    </source>
</evidence>
<name>A0A8H6SH96_9AGAR</name>
<feature type="region of interest" description="Disordered" evidence="1">
    <location>
        <begin position="365"/>
        <end position="386"/>
    </location>
</feature>
<dbReference type="AlphaFoldDB" id="A0A8H6SH96"/>
<sequence length="452" mass="47908">MPAVPPPGPGAAAVAQGFLLHYGLQITSSWLNMLLYTLEILLCFRYFQRRGRPLIHRVGIGAMLVFDTIGTAAVNASAFLGVSIFLGATKFSSLAAPTTISIVMTYSTAAVEQLFLCQLYYILSRNRIISLVLVLLVSVHLVISWVGGILVATPVMLMAVTFKVAAAGSIMCAINDVLIAVLLGYEFYKIQKARTLLRDTWRRVLVLSLTSGALVALTTLLILALLLKGNLTFDFFFAIQGRVYALTLLGNFLSGPFSGGGSTTNGGSGNGQALVPDTFYWFPKSVSPPSMRSNISKASLEKDLPAIPESPGTARPYPADARSFRSRASSQLLAHITTASSASSGPRFVQLPTLVNARPTLPLLTTGTPIQSRPPSGAASMIRSPQSVYSPDTMPAILMSAGGYSYYGYDGGYTSPSTSPQAGRPRTLILPSHRVDSLPGPGSGGALNSPPV</sequence>
<dbReference type="OrthoDB" id="2978827at2759"/>
<reference evidence="3" key="1">
    <citation type="submission" date="2020-05" db="EMBL/GenBank/DDBJ databases">
        <title>Mycena genomes resolve the evolution of fungal bioluminescence.</title>
        <authorList>
            <person name="Tsai I.J."/>
        </authorList>
    </citation>
    <scope>NUCLEOTIDE SEQUENCE</scope>
    <source>
        <strain evidence="3">171206Taipei</strain>
    </source>
</reference>
<keyword evidence="2" id="KW-0472">Membrane</keyword>